<evidence type="ECO:0000313" key="2">
    <source>
        <dbReference type="Proteomes" id="UP000586951"/>
    </source>
</evidence>
<gene>
    <name evidence="1" type="ORF">HB907_06465</name>
</gene>
<organism evidence="1 2">
    <name type="scientific">Listeria booriae</name>
    <dbReference type="NCBI Taxonomy" id="1552123"/>
    <lineage>
        <taxon>Bacteria</taxon>
        <taxon>Bacillati</taxon>
        <taxon>Bacillota</taxon>
        <taxon>Bacilli</taxon>
        <taxon>Bacillales</taxon>
        <taxon>Listeriaceae</taxon>
        <taxon>Listeria</taxon>
    </lineage>
</organism>
<reference evidence="1 2" key="1">
    <citation type="submission" date="2020-03" db="EMBL/GenBank/DDBJ databases">
        <title>Soil Listeria distribution.</title>
        <authorList>
            <person name="Liao J."/>
            <person name="Wiedmann M."/>
        </authorList>
    </citation>
    <scope>NUCLEOTIDE SEQUENCE [LARGE SCALE GENOMIC DNA]</scope>
    <source>
        <strain evidence="1 2">FSL L7-1427</strain>
    </source>
</reference>
<sequence length="171" mass="19743">MKIVISFLIVCVVFLGFTVYENMQLRDGNHLLRIEKTKVENRVTELERKLRTEGVKENRDFFDAFLTYDSTKKRYEQVRGITTDKGFRASFPYESQLSDMDGGISSRLLSQENYIMEGTQQNVVFLNKMVVATTYNDVSSRSVIVMKTRLLKVSGRWVVNDVEFVSSAIIN</sequence>
<name>A0A841ZXK0_9LIST</name>
<dbReference type="AlphaFoldDB" id="A0A841ZXK0"/>
<proteinExistence type="predicted"/>
<dbReference type="EMBL" id="JAARRU010000001">
    <property type="protein sequence ID" value="MBC1565047.1"/>
    <property type="molecule type" value="Genomic_DNA"/>
</dbReference>
<evidence type="ECO:0000313" key="1">
    <source>
        <dbReference type="EMBL" id="MBC1565047.1"/>
    </source>
</evidence>
<protein>
    <submittedName>
        <fullName evidence="1">Uncharacterized protein</fullName>
    </submittedName>
</protein>
<comment type="caution">
    <text evidence="1">The sequence shown here is derived from an EMBL/GenBank/DDBJ whole genome shotgun (WGS) entry which is preliminary data.</text>
</comment>
<accession>A0A841ZXK0</accession>
<dbReference type="RefSeq" id="WP_185417009.1">
    <property type="nucleotide sequence ID" value="NZ_JAARRU010000001.1"/>
</dbReference>
<dbReference type="Proteomes" id="UP000586951">
    <property type="component" value="Unassembled WGS sequence"/>
</dbReference>